<protein>
    <submittedName>
        <fullName evidence="2">Uncharacterized protein</fullName>
    </submittedName>
</protein>
<organism evidence="2 3">
    <name type="scientific">Pedobacter africanus</name>
    <dbReference type="NCBI Taxonomy" id="151894"/>
    <lineage>
        <taxon>Bacteria</taxon>
        <taxon>Pseudomonadati</taxon>
        <taxon>Bacteroidota</taxon>
        <taxon>Sphingobacteriia</taxon>
        <taxon>Sphingobacteriales</taxon>
        <taxon>Sphingobacteriaceae</taxon>
        <taxon>Pedobacter</taxon>
    </lineage>
</organism>
<proteinExistence type="predicted"/>
<dbReference type="AlphaFoldDB" id="A0A1W2BRJ0"/>
<evidence type="ECO:0000313" key="2">
    <source>
        <dbReference type="EMBL" id="SMC75607.1"/>
    </source>
</evidence>
<dbReference type="Proteomes" id="UP000192756">
    <property type="component" value="Unassembled WGS sequence"/>
</dbReference>
<accession>A0A1W2BRJ0</accession>
<feature type="transmembrane region" description="Helical" evidence="1">
    <location>
        <begin position="56"/>
        <end position="74"/>
    </location>
</feature>
<keyword evidence="3" id="KW-1185">Reference proteome</keyword>
<keyword evidence="1" id="KW-1133">Transmembrane helix</keyword>
<evidence type="ECO:0000256" key="1">
    <source>
        <dbReference type="SAM" id="Phobius"/>
    </source>
</evidence>
<feature type="transmembrane region" description="Helical" evidence="1">
    <location>
        <begin position="20"/>
        <end position="44"/>
    </location>
</feature>
<feature type="transmembrane region" description="Helical" evidence="1">
    <location>
        <begin position="94"/>
        <end position="114"/>
    </location>
</feature>
<evidence type="ECO:0000313" key="3">
    <source>
        <dbReference type="Proteomes" id="UP000192756"/>
    </source>
</evidence>
<sequence length="119" mass="13916">MYYFLHRDIERANKGGQSAFNAYIGLSFFLYLYLGSLFGIINFFLKMNIPRNDAMLVSLVAFGVILVYNYFYLLRKTEEITLKYNNLSAANKKLGSIFIWSFIIISLCLFYIVLQNFVE</sequence>
<keyword evidence="1" id="KW-0472">Membrane</keyword>
<gene>
    <name evidence="2" type="ORF">SAMN04488524_2585</name>
</gene>
<name>A0A1W2BRJ0_9SPHI</name>
<keyword evidence="1" id="KW-0812">Transmembrane</keyword>
<dbReference type="STRING" id="151894.SAMN04488524_2585"/>
<dbReference type="EMBL" id="FWXT01000001">
    <property type="protein sequence ID" value="SMC75607.1"/>
    <property type="molecule type" value="Genomic_DNA"/>
</dbReference>
<reference evidence="3" key="1">
    <citation type="submission" date="2017-04" db="EMBL/GenBank/DDBJ databases">
        <authorList>
            <person name="Varghese N."/>
            <person name="Submissions S."/>
        </authorList>
    </citation>
    <scope>NUCLEOTIDE SEQUENCE [LARGE SCALE GENOMIC DNA]</scope>
    <source>
        <strain evidence="3">DSM 12126</strain>
    </source>
</reference>